<evidence type="ECO:0000256" key="16">
    <source>
        <dbReference type="ARBA" id="ARBA00023317"/>
    </source>
</evidence>
<dbReference type="InterPro" id="IPR011037">
    <property type="entry name" value="Pyrv_Knase-like_insert_dom_sf"/>
</dbReference>
<dbReference type="Gene3D" id="3.50.30.10">
    <property type="entry name" value="Phosphohistidine domain"/>
    <property type="match status" value="1"/>
</dbReference>
<keyword evidence="11 18" id="KW-0418">Kinase</keyword>
<dbReference type="GO" id="GO:0005524">
    <property type="term" value="F:ATP binding"/>
    <property type="evidence" value="ECO:0007669"/>
    <property type="project" value="UniProtKB-KW"/>
</dbReference>
<reference evidence="24 25" key="1">
    <citation type="journal article" date="2019" name="Nat. Med.">
        <title>A library of human gut bacterial isolates paired with longitudinal multiomics data enables mechanistic microbiome research.</title>
        <authorList>
            <person name="Poyet M."/>
            <person name="Groussin M."/>
            <person name="Gibbons S.M."/>
            <person name="Avila-Pacheco J."/>
            <person name="Jiang X."/>
            <person name="Kearney S.M."/>
            <person name="Perrotta A.R."/>
            <person name="Berdy B."/>
            <person name="Zhao S."/>
            <person name="Lieberman T.D."/>
            <person name="Swanson P.K."/>
            <person name="Smith M."/>
            <person name="Roesemann S."/>
            <person name="Alexander J.E."/>
            <person name="Rich S.A."/>
            <person name="Livny J."/>
            <person name="Vlamakis H."/>
            <person name="Clish C."/>
            <person name="Bullock K."/>
            <person name="Deik A."/>
            <person name="Scott J."/>
            <person name="Pierce K.A."/>
            <person name="Xavier R.J."/>
            <person name="Alm E.J."/>
        </authorList>
    </citation>
    <scope>NUCLEOTIDE SEQUENCE [LARGE SCALE GENOMIC DNA]</scope>
    <source>
        <strain evidence="22 25">BIOML-A13</strain>
        <strain evidence="23 24">BIOML-A3</strain>
    </source>
</reference>
<evidence type="ECO:0000256" key="2">
    <source>
        <dbReference type="ARBA" id="ARBA00001958"/>
    </source>
</evidence>
<dbReference type="NCBIfam" id="TIGR01064">
    <property type="entry name" value="pyruv_kin"/>
    <property type="match status" value="1"/>
</dbReference>
<feature type="domain" description="Pyruvate kinase C-terminal" evidence="21">
    <location>
        <begin position="355"/>
        <end position="468"/>
    </location>
</feature>
<evidence type="ECO:0000256" key="18">
    <source>
        <dbReference type="RuleBase" id="RU000504"/>
    </source>
</evidence>
<dbReference type="PANTHER" id="PTHR11817">
    <property type="entry name" value="PYRUVATE KINASE"/>
    <property type="match status" value="1"/>
</dbReference>
<evidence type="ECO:0000259" key="21">
    <source>
        <dbReference type="Pfam" id="PF02887"/>
    </source>
</evidence>
<dbReference type="FunFam" id="3.20.20.60:FF:000025">
    <property type="entry name" value="Pyruvate kinase"/>
    <property type="match status" value="1"/>
</dbReference>
<dbReference type="EC" id="2.7.1.40" evidence="6 17"/>
<dbReference type="InterPro" id="IPR015806">
    <property type="entry name" value="Pyrv_Knase_insert_dom_sf"/>
</dbReference>
<dbReference type="AlphaFoldDB" id="A0A7X2XEH5"/>
<dbReference type="GO" id="GO:0030955">
    <property type="term" value="F:potassium ion binding"/>
    <property type="evidence" value="ECO:0007669"/>
    <property type="project" value="UniProtKB-UniRule"/>
</dbReference>
<keyword evidence="10" id="KW-0547">Nucleotide-binding</keyword>
<dbReference type="NCBIfam" id="NF004491">
    <property type="entry name" value="PRK05826.1"/>
    <property type="match status" value="1"/>
</dbReference>
<evidence type="ECO:0000313" key="25">
    <source>
        <dbReference type="Proteomes" id="UP000484547"/>
    </source>
</evidence>
<evidence type="ECO:0000313" key="22">
    <source>
        <dbReference type="EMBL" id="MTT75042.1"/>
    </source>
</evidence>
<dbReference type="OrthoDB" id="9812123at2"/>
<dbReference type="FunFam" id="2.40.33.10:FF:000001">
    <property type="entry name" value="Pyruvate kinase"/>
    <property type="match status" value="1"/>
</dbReference>
<dbReference type="Gene3D" id="2.40.33.10">
    <property type="entry name" value="PK beta-barrel domain-like"/>
    <property type="match status" value="1"/>
</dbReference>
<comment type="catalytic activity">
    <reaction evidence="18">
        <text>pyruvate + ATP = phosphoenolpyruvate + ADP + H(+)</text>
        <dbReference type="Rhea" id="RHEA:18157"/>
        <dbReference type="ChEBI" id="CHEBI:15361"/>
        <dbReference type="ChEBI" id="CHEBI:15378"/>
        <dbReference type="ChEBI" id="CHEBI:30616"/>
        <dbReference type="ChEBI" id="CHEBI:58702"/>
        <dbReference type="ChEBI" id="CHEBI:456216"/>
        <dbReference type="EC" id="2.7.1.40"/>
    </reaction>
</comment>
<evidence type="ECO:0000256" key="6">
    <source>
        <dbReference type="ARBA" id="ARBA00012142"/>
    </source>
</evidence>
<dbReference type="NCBIfam" id="NF004978">
    <property type="entry name" value="PRK06354.1"/>
    <property type="match status" value="1"/>
</dbReference>
<dbReference type="SUPFAM" id="SSF50800">
    <property type="entry name" value="PK beta-barrel domain-like"/>
    <property type="match status" value="1"/>
</dbReference>
<accession>A0A7X2XEH5</accession>
<keyword evidence="14" id="KW-0630">Potassium</keyword>
<organism evidence="22 25">
    <name type="scientific">Phascolarctobacterium faecium</name>
    <dbReference type="NCBI Taxonomy" id="33025"/>
    <lineage>
        <taxon>Bacteria</taxon>
        <taxon>Bacillati</taxon>
        <taxon>Bacillota</taxon>
        <taxon>Negativicutes</taxon>
        <taxon>Acidaminococcales</taxon>
        <taxon>Acidaminococcaceae</taxon>
        <taxon>Phascolarctobacterium</taxon>
    </lineage>
</organism>
<protein>
    <recommendedName>
        <fullName evidence="7 17">Pyruvate kinase</fullName>
        <ecNumber evidence="6 17">2.7.1.40</ecNumber>
    </recommendedName>
</protein>
<evidence type="ECO:0000256" key="5">
    <source>
        <dbReference type="ARBA" id="ARBA00008663"/>
    </source>
</evidence>
<dbReference type="GO" id="GO:0016301">
    <property type="term" value="F:kinase activity"/>
    <property type="evidence" value="ECO:0007669"/>
    <property type="project" value="UniProtKB-KW"/>
</dbReference>
<dbReference type="SUPFAM" id="SSF52935">
    <property type="entry name" value="PK C-terminal domain-like"/>
    <property type="match status" value="1"/>
</dbReference>
<keyword evidence="16 22" id="KW-0670">Pyruvate</keyword>
<keyword evidence="9" id="KW-0479">Metal-binding</keyword>
<name>A0A7X2XEH5_9FIRM</name>
<dbReference type="InterPro" id="IPR040442">
    <property type="entry name" value="Pyrv_kinase-like_dom_sf"/>
</dbReference>
<feature type="domain" description="Pyruvate kinase barrel" evidence="19">
    <location>
        <begin position="1"/>
        <end position="322"/>
    </location>
</feature>
<dbReference type="Pfam" id="PF02887">
    <property type="entry name" value="PK_C"/>
    <property type="match status" value="1"/>
</dbReference>
<comment type="cofactor">
    <cofactor evidence="1">
        <name>Mg(2+)</name>
        <dbReference type="ChEBI" id="CHEBI:18420"/>
    </cofactor>
</comment>
<dbReference type="InterPro" id="IPR015813">
    <property type="entry name" value="Pyrv/PenolPyrv_kinase-like_dom"/>
</dbReference>
<evidence type="ECO:0000313" key="24">
    <source>
        <dbReference type="Proteomes" id="UP000443070"/>
    </source>
</evidence>
<dbReference type="Proteomes" id="UP000443070">
    <property type="component" value="Unassembled WGS sequence"/>
</dbReference>
<evidence type="ECO:0000256" key="13">
    <source>
        <dbReference type="ARBA" id="ARBA00022842"/>
    </source>
</evidence>
<dbReference type="InterPro" id="IPR015795">
    <property type="entry name" value="Pyrv_Knase_C"/>
</dbReference>
<dbReference type="GO" id="GO:0000287">
    <property type="term" value="F:magnesium ion binding"/>
    <property type="evidence" value="ECO:0007669"/>
    <property type="project" value="UniProtKB-UniRule"/>
</dbReference>
<dbReference type="EMBL" id="WNBM01000001">
    <property type="protein sequence ID" value="MTT75042.1"/>
    <property type="molecule type" value="Genomic_DNA"/>
</dbReference>
<evidence type="ECO:0000256" key="11">
    <source>
        <dbReference type="ARBA" id="ARBA00022777"/>
    </source>
</evidence>
<evidence type="ECO:0000256" key="10">
    <source>
        <dbReference type="ARBA" id="ARBA00022741"/>
    </source>
</evidence>
<evidence type="ECO:0000256" key="12">
    <source>
        <dbReference type="ARBA" id="ARBA00022840"/>
    </source>
</evidence>
<evidence type="ECO:0000259" key="20">
    <source>
        <dbReference type="Pfam" id="PF00391"/>
    </source>
</evidence>
<proteinExistence type="inferred from homology"/>
<gene>
    <name evidence="22" type="primary">pyk</name>
    <name evidence="22" type="ORF">GMD11_02000</name>
    <name evidence="23" type="ORF">GMD18_01995</name>
</gene>
<evidence type="ECO:0000256" key="4">
    <source>
        <dbReference type="ARBA" id="ARBA00006237"/>
    </source>
</evidence>
<sequence length="582" mass="62197">MKKTKIICTVGPSTDNIPLLVSMLKAGMDMARFNFSHGSHSDHAQRLGLVREAAGQVNKPIAMIADTRGPEMRLGIFEHDKITLQEGDSFCLTTKDRNGNEQIASVNYSGLPDELKVGDAILLADGLLSLEVERIDGTEIYTKVVHGGQLSSRKRVACPGVELKLPFLSEQDIKDITFAIEHDMDYIAASFVQKAEDVLAIRKVLEAAGSGMGIISKIENQAGFTHIDEIIEVSDGVMVARGDLGVEIPAEYVPLVQKEIIRRCNKAGKPVITATQMLESMVNSYRATRAEASDIANAIFDGTDVIMLSGETASGSYPLEAVQTMAKIALRTEEALDYAAIFKGKGISDKIHSTEAISHATVQIAQELDADAIVTVTESGFTARMIAKYRPKCYVVGVSRIPARVRAMQFYWGVRPLLGPSSDNTDEMIEISLKCAREHGYVKDGDSVVITAGVPVGKPGSTNLIKVVNVGNKLVSGVGIGKRSVTGKICTAVTLTDFKEKFKPGDVLVVGVLPDEAAVYASKAAAIIAEEGGLTSSVAIIAINCSIPVVVGAENALNLLKDDMEVTVDTVSGIVYEGAINV</sequence>
<evidence type="ECO:0000256" key="3">
    <source>
        <dbReference type="ARBA" id="ARBA00004997"/>
    </source>
</evidence>
<dbReference type="PRINTS" id="PR01050">
    <property type="entry name" value="PYRUVTKNASE"/>
</dbReference>
<evidence type="ECO:0000256" key="9">
    <source>
        <dbReference type="ARBA" id="ARBA00022723"/>
    </source>
</evidence>
<dbReference type="Pfam" id="PF00224">
    <property type="entry name" value="PK"/>
    <property type="match status" value="1"/>
</dbReference>
<comment type="pathway">
    <text evidence="3 18">Carbohydrate degradation; glycolysis; pyruvate from D-glyceraldehyde 3-phosphate: step 5/5.</text>
</comment>
<dbReference type="GO" id="GO:0004743">
    <property type="term" value="F:pyruvate kinase activity"/>
    <property type="evidence" value="ECO:0007669"/>
    <property type="project" value="UniProtKB-UniRule"/>
</dbReference>
<comment type="caution">
    <text evidence="22">The sequence shown here is derived from an EMBL/GenBank/DDBJ whole genome shotgun (WGS) entry which is preliminary data.</text>
</comment>
<dbReference type="EMBL" id="WNBW01000001">
    <property type="protein sequence ID" value="MTU03173.1"/>
    <property type="molecule type" value="Genomic_DNA"/>
</dbReference>
<dbReference type="SUPFAM" id="SSF52009">
    <property type="entry name" value="Phosphohistidine domain"/>
    <property type="match status" value="1"/>
</dbReference>
<keyword evidence="15 18" id="KW-0324">Glycolysis</keyword>
<feature type="domain" description="PEP-utilising enzyme mobile" evidence="20">
    <location>
        <begin position="502"/>
        <end position="573"/>
    </location>
</feature>
<dbReference type="InterPro" id="IPR015793">
    <property type="entry name" value="Pyrv_Knase_brl"/>
</dbReference>
<evidence type="ECO:0000313" key="23">
    <source>
        <dbReference type="EMBL" id="MTU03173.1"/>
    </source>
</evidence>
<evidence type="ECO:0000256" key="15">
    <source>
        <dbReference type="ARBA" id="ARBA00023152"/>
    </source>
</evidence>
<keyword evidence="24" id="KW-1185">Reference proteome</keyword>
<evidence type="ECO:0000256" key="7">
    <source>
        <dbReference type="ARBA" id="ARBA00018587"/>
    </source>
</evidence>
<evidence type="ECO:0000256" key="8">
    <source>
        <dbReference type="ARBA" id="ARBA00022679"/>
    </source>
</evidence>
<dbReference type="Gene3D" id="3.20.20.60">
    <property type="entry name" value="Phosphoenolpyruvate-binding domains"/>
    <property type="match status" value="1"/>
</dbReference>
<dbReference type="Gene3D" id="3.40.1380.20">
    <property type="entry name" value="Pyruvate kinase, C-terminal domain"/>
    <property type="match status" value="1"/>
</dbReference>
<dbReference type="InterPro" id="IPR036637">
    <property type="entry name" value="Phosphohistidine_dom_sf"/>
</dbReference>
<dbReference type="InterPro" id="IPR001697">
    <property type="entry name" value="Pyr_Knase"/>
</dbReference>
<dbReference type="RefSeq" id="WP_155163534.1">
    <property type="nucleotide sequence ID" value="NZ_WNBG01000001.1"/>
</dbReference>
<evidence type="ECO:0000259" key="19">
    <source>
        <dbReference type="Pfam" id="PF00224"/>
    </source>
</evidence>
<dbReference type="UniPathway" id="UPA00109">
    <property type="reaction ID" value="UER00188"/>
</dbReference>
<evidence type="ECO:0000256" key="1">
    <source>
        <dbReference type="ARBA" id="ARBA00001946"/>
    </source>
</evidence>
<dbReference type="InterPro" id="IPR008279">
    <property type="entry name" value="PEP-util_enz_mobile_dom"/>
</dbReference>
<keyword evidence="8 18" id="KW-0808">Transferase</keyword>
<comment type="similarity">
    <text evidence="4">In the C-terminal section; belongs to the PEP-utilizing enzyme family.</text>
</comment>
<keyword evidence="12" id="KW-0067">ATP-binding</keyword>
<evidence type="ECO:0000256" key="14">
    <source>
        <dbReference type="ARBA" id="ARBA00022958"/>
    </source>
</evidence>
<keyword evidence="13 18" id="KW-0460">Magnesium</keyword>
<dbReference type="InterPro" id="IPR036918">
    <property type="entry name" value="Pyrv_Knase_C_sf"/>
</dbReference>
<dbReference type="Pfam" id="PF00391">
    <property type="entry name" value="PEP-utilizers"/>
    <property type="match status" value="1"/>
</dbReference>
<dbReference type="Proteomes" id="UP000484547">
    <property type="component" value="Unassembled WGS sequence"/>
</dbReference>
<evidence type="ECO:0000256" key="17">
    <source>
        <dbReference type="NCBIfam" id="TIGR01064"/>
    </source>
</evidence>
<comment type="similarity">
    <text evidence="5 18">Belongs to the pyruvate kinase family.</text>
</comment>
<dbReference type="SUPFAM" id="SSF51621">
    <property type="entry name" value="Phosphoenolpyruvate/pyruvate domain"/>
    <property type="match status" value="1"/>
</dbReference>
<comment type="cofactor">
    <cofactor evidence="2">
        <name>K(+)</name>
        <dbReference type="ChEBI" id="CHEBI:29103"/>
    </cofactor>
</comment>